<dbReference type="SUPFAM" id="SSF52283">
    <property type="entry name" value="Formate/glycerate dehydrogenase catalytic domain-like"/>
    <property type="match status" value="1"/>
</dbReference>
<keyword evidence="8" id="KW-0520">NAD</keyword>
<dbReference type="InterPro" id="IPR002912">
    <property type="entry name" value="ACT_dom"/>
</dbReference>
<evidence type="ECO:0000256" key="1">
    <source>
        <dbReference type="ARBA" id="ARBA00003800"/>
    </source>
</evidence>
<gene>
    <name evidence="14" type="primary">serA</name>
    <name evidence="14" type="ORF">GCM10010995_17190</name>
</gene>
<dbReference type="PROSITE" id="PS00065">
    <property type="entry name" value="D_2_HYDROXYACID_DH_1"/>
    <property type="match status" value="1"/>
</dbReference>
<keyword evidence="7 12" id="KW-0560">Oxidoreductase</keyword>
<dbReference type="Pfam" id="PF02826">
    <property type="entry name" value="2-Hacid_dh_C"/>
    <property type="match status" value="1"/>
</dbReference>
<keyword evidence="15" id="KW-1185">Reference proteome</keyword>
<sequence>MNEQTTSLDRSAIKVLLLEGVHAQAHNAFVQAGYSNITSLTHALDDDALIEALQSVKIVGVRSRTQLTEAVLKACPHLIAIGCFCIGTNQVNLTTAQSLGIPVFNAPFSNTRSVAELVIGQMILLYRNVIDKNMQMHRQNWIKSASGAHEVRGKTLGIIGYGHIGSQVSVLAESLGLRVIFHDIENKLPLGNATASVNLATLLDEADIVTLHVPDTPATKNMITAKELKLMKKGSVLINASRGSVVDIHALAQAIKTKHLKGAAIDVFPKEPSSNGEIFESELIGLDNVFLTPHIGGSTLEAQQNIAVEVADKLIKYSDNGSTISAVNFPELSLPTQDNVHRILHIHENKPGMMRAINRVFFDHNINVEGQFLRTLANIGYVVIDINSSEETSRALLQKLKAIDGTIRSRVLF</sequence>
<dbReference type="SUPFAM" id="SSF55021">
    <property type="entry name" value="ACT-like"/>
    <property type="match status" value="1"/>
</dbReference>
<accession>A0A8J3E9C7</accession>
<dbReference type="OrthoDB" id="9805416at2"/>
<evidence type="ECO:0000256" key="8">
    <source>
        <dbReference type="ARBA" id="ARBA00023027"/>
    </source>
</evidence>
<evidence type="ECO:0000256" key="11">
    <source>
        <dbReference type="ARBA" id="ARBA00048731"/>
    </source>
</evidence>
<comment type="similarity">
    <text evidence="3 12">Belongs to the D-isomer specific 2-hydroxyacid dehydrogenase family.</text>
</comment>
<comment type="catalytic activity">
    <reaction evidence="11">
        <text>(2R)-3-phosphoglycerate + NAD(+) = 3-phosphooxypyruvate + NADH + H(+)</text>
        <dbReference type="Rhea" id="RHEA:12641"/>
        <dbReference type="ChEBI" id="CHEBI:15378"/>
        <dbReference type="ChEBI" id="CHEBI:18110"/>
        <dbReference type="ChEBI" id="CHEBI:57540"/>
        <dbReference type="ChEBI" id="CHEBI:57945"/>
        <dbReference type="ChEBI" id="CHEBI:58272"/>
        <dbReference type="EC" id="1.1.1.95"/>
    </reaction>
</comment>
<evidence type="ECO:0000256" key="2">
    <source>
        <dbReference type="ARBA" id="ARBA00005216"/>
    </source>
</evidence>
<dbReference type="NCBIfam" id="NF008759">
    <property type="entry name" value="PRK11790.1"/>
    <property type="match status" value="1"/>
</dbReference>
<dbReference type="Pfam" id="PF00389">
    <property type="entry name" value="2-Hacid_dh"/>
    <property type="match status" value="1"/>
</dbReference>
<dbReference type="PANTHER" id="PTHR43761:SF1">
    <property type="entry name" value="D-ISOMER SPECIFIC 2-HYDROXYACID DEHYDROGENASE CATALYTIC DOMAIN-CONTAINING PROTEIN-RELATED"/>
    <property type="match status" value="1"/>
</dbReference>
<evidence type="ECO:0000313" key="14">
    <source>
        <dbReference type="EMBL" id="GGG00440.1"/>
    </source>
</evidence>
<dbReference type="UniPathway" id="UPA00135">
    <property type="reaction ID" value="UER00196"/>
</dbReference>
<dbReference type="InterPro" id="IPR006140">
    <property type="entry name" value="D-isomer_DH_NAD-bd"/>
</dbReference>
<comment type="catalytic activity">
    <reaction evidence="10">
        <text>(R)-2-hydroxyglutarate + NAD(+) = 2-oxoglutarate + NADH + H(+)</text>
        <dbReference type="Rhea" id="RHEA:49612"/>
        <dbReference type="ChEBI" id="CHEBI:15378"/>
        <dbReference type="ChEBI" id="CHEBI:15801"/>
        <dbReference type="ChEBI" id="CHEBI:16810"/>
        <dbReference type="ChEBI" id="CHEBI:57540"/>
        <dbReference type="ChEBI" id="CHEBI:57945"/>
        <dbReference type="EC" id="1.1.1.399"/>
    </reaction>
</comment>
<dbReference type="InterPro" id="IPR029752">
    <property type="entry name" value="D-isomer_DH_CS1"/>
</dbReference>
<evidence type="ECO:0000256" key="4">
    <source>
        <dbReference type="ARBA" id="ARBA00013001"/>
    </source>
</evidence>
<protein>
    <recommendedName>
        <fullName evidence="6">D-3-phosphoglycerate dehydrogenase</fullName>
        <ecNumber evidence="4">1.1.1.399</ecNumber>
        <ecNumber evidence="5">1.1.1.95</ecNumber>
    </recommendedName>
    <alternativeName>
        <fullName evidence="9">2-oxoglutarate reductase</fullName>
    </alternativeName>
</protein>
<evidence type="ECO:0000256" key="12">
    <source>
        <dbReference type="RuleBase" id="RU003719"/>
    </source>
</evidence>
<dbReference type="Pfam" id="PF22629">
    <property type="entry name" value="ACT_AHAS_ss"/>
    <property type="match status" value="1"/>
</dbReference>
<dbReference type="EC" id="1.1.1.399" evidence="4"/>
<dbReference type="GO" id="GO:0006564">
    <property type="term" value="P:L-serine biosynthetic process"/>
    <property type="evidence" value="ECO:0007669"/>
    <property type="project" value="UniProtKB-ARBA"/>
</dbReference>
<evidence type="ECO:0000256" key="5">
    <source>
        <dbReference type="ARBA" id="ARBA00013143"/>
    </source>
</evidence>
<dbReference type="GO" id="GO:0047545">
    <property type="term" value="F:(S)-2-hydroxyglutarate dehydrogenase activity"/>
    <property type="evidence" value="ECO:0007669"/>
    <property type="project" value="UniProtKB-ARBA"/>
</dbReference>
<evidence type="ECO:0000256" key="3">
    <source>
        <dbReference type="ARBA" id="ARBA00005854"/>
    </source>
</evidence>
<reference evidence="14" key="2">
    <citation type="submission" date="2020-09" db="EMBL/GenBank/DDBJ databases">
        <authorList>
            <person name="Sun Q."/>
            <person name="Zhou Y."/>
        </authorList>
    </citation>
    <scope>NUCLEOTIDE SEQUENCE</scope>
    <source>
        <strain evidence="14">CGMCC 1.15758</strain>
    </source>
</reference>
<dbReference type="InterPro" id="IPR045865">
    <property type="entry name" value="ACT-like_dom_sf"/>
</dbReference>
<dbReference type="InterPro" id="IPR006139">
    <property type="entry name" value="D-isomer_2_OHA_DH_cat_dom"/>
</dbReference>
<proteinExistence type="inferred from homology"/>
<reference evidence="14" key="1">
    <citation type="journal article" date="2014" name="Int. J. Syst. Evol. Microbiol.">
        <title>Complete genome sequence of Corynebacterium casei LMG S-19264T (=DSM 44701T), isolated from a smear-ripened cheese.</title>
        <authorList>
            <consortium name="US DOE Joint Genome Institute (JGI-PGF)"/>
            <person name="Walter F."/>
            <person name="Albersmeier A."/>
            <person name="Kalinowski J."/>
            <person name="Ruckert C."/>
        </authorList>
    </citation>
    <scope>NUCLEOTIDE SEQUENCE</scope>
    <source>
        <strain evidence="14">CGMCC 1.15758</strain>
    </source>
</reference>
<dbReference type="RefSeq" id="WP_117002993.1">
    <property type="nucleotide sequence ID" value="NZ_BMJS01000019.1"/>
</dbReference>
<comment type="pathway">
    <text evidence="2">Amino-acid biosynthesis; L-serine biosynthesis; L-serine from 3-phospho-D-glycerate: step 1/3.</text>
</comment>
<dbReference type="InterPro" id="IPR050418">
    <property type="entry name" value="D-iso_2-hydroxyacid_DH_PdxB"/>
</dbReference>
<dbReference type="Gene3D" id="3.30.70.260">
    <property type="match status" value="1"/>
</dbReference>
<comment type="function">
    <text evidence="1">Catalyzes the reversible oxidation of 3-phospho-D-glycerate to 3-phosphonooxypyruvate, the first step of the phosphorylated L-serine biosynthesis pathway. Also catalyzes the reversible oxidation of 2-hydroxyglutarate to 2-oxoglutarate.</text>
</comment>
<dbReference type="EMBL" id="BMJS01000019">
    <property type="protein sequence ID" value="GGG00440.1"/>
    <property type="molecule type" value="Genomic_DNA"/>
</dbReference>
<dbReference type="Proteomes" id="UP000636949">
    <property type="component" value="Unassembled WGS sequence"/>
</dbReference>
<dbReference type="GO" id="GO:0004617">
    <property type="term" value="F:phosphoglycerate dehydrogenase activity"/>
    <property type="evidence" value="ECO:0007669"/>
    <property type="project" value="UniProtKB-EC"/>
</dbReference>
<dbReference type="Gene3D" id="3.40.50.720">
    <property type="entry name" value="NAD(P)-binding Rossmann-like Domain"/>
    <property type="match status" value="2"/>
</dbReference>
<evidence type="ECO:0000313" key="15">
    <source>
        <dbReference type="Proteomes" id="UP000636949"/>
    </source>
</evidence>
<comment type="caution">
    <text evidence="14">The sequence shown here is derived from an EMBL/GenBank/DDBJ whole genome shotgun (WGS) entry which is preliminary data.</text>
</comment>
<organism evidence="14 15">
    <name type="scientific">Cysteiniphilum litorale</name>
    <dbReference type="NCBI Taxonomy" id="2056700"/>
    <lineage>
        <taxon>Bacteria</taxon>
        <taxon>Pseudomonadati</taxon>
        <taxon>Pseudomonadota</taxon>
        <taxon>Gammaproteobacteria</taxon>
        <taxon>Thiotrichales</taxon>
        <taxon>Fastidiosibacteraceae</taxon>
        <taxon>Cysteiniphilum</taxon>
    </lineage>
</organism>
<dbReference type="InterPro" id="IPR036291">
    <property type="entry name" value="NAD(P)-bd_dom_sf"/>
</dbReference>
<dbReference type="PROSITE" id="PS51671">
    <property type="entry name" value="ACT"/>
    <property type="match status" value="1"/>
</dbReference>
<evidence type="ECO:0000256" key="7">
    <source>
        <dbReference type="ARBA" id="ARBA00023002"/>
    </source>
</evidence>
<feature type="domain" description="ACT" evidence="13">
    <location>
        <begin position="342"/>
        <end position="413"/>
    </location>
</feature>
<dbReference type="FunFam" id="3.40.50.720:FF:000041">
    <property type="entry name" value="D-3-phosphoglycerate dehydrogenase"/>
    <property type="match status" value="1"/>
</dbReference>
<dbReference type="SUPFAM" id="SSF51735">
    <property type="entry name" value="NAD(P)-binding Rossmann-fold domains"/>
    <property type="match status" value="1"/>
</dbReference>
<dbReference type="PANTHER" id="PTHR43761">
    <property type="entry name" value="D-ISOMER SPECIFIC 2-HYDROXYACID DEHYDROGENASE FAMILY PROTEIN (AFU_ORTHOLOGUE AFUA_1G13630)"/>
    <property type="match status" value="1"/>
</dbReference>
<dbReference type="InterPro" id="IPR054480">
    <property type="entry name" value="AHAS_small-like_ACT"/>
</dbReference>
<dbReference type="InterPro" id="IPR029753">
    <property type="entry name" value="D-isomer_DH_CS"/>
</dbReference>
<evidence type="ECO:0000256" key="6">
    <source>
        <dbReference type="ARBA" id="ARBA00021582"/>
    </source>
</evidence>
<evidence type="ECO:0000259" key="13">
    <source>
        <dbReference type="PROSITE" id="PS51671"/>
    </source>
</evidence>
<dbReference type="CDD" id="cd04901">
    <property type="entry name" value="ACT_3PGDH"/>
    <property type="match status" value="1"/>
</dbReference>
<dbReference type="GO" id="GO:0051287">
    <property type="term" value="F:NAD binding"/>
    <property type="evidence" value="ECO:0007669"/>
    <property type="project" value="InterPro"/>
</dbReference>
<name>A0A8J3E9C7_9GAMM</name>
<dbReference type="AlphaFoldDB" id="A0A8J3E9C7"/>
<evidence type="ECO:0000256" key="9">
    <source>
        <dbReference type="ARBA" id="ARBA00030455"/>
    </source>
</evidence>
<dbReference type="PROSITE" id="PS00671">
    <property type="entry name" value="D_2_HYDROXYACID_DH_3"/>
    <property type="match status" value="1"/>
</dbReference>
<dbReference type="CDD" id="cd12176">
    <property type="entry name" value="PGDH_3"/>
    <property type="match status" value="1"/>
</dbReference>
<evidence type="ECO:0000256" key="10">
    <source>
        <dbReference type="ARBA" id="ARBA00048126"/>
    </source>
</evidence>
<dbReference type="EC" id="1.1.1.95" evidence="5"/>